<evidence type="ECO:0000313" key="1">
    <source>
        <dbReference type="EMBL" id="GAT44855.1"/>
    </source>
</evidence>
<accession>A0ABQ0L104</accession>
<proteinExistence type="predicted"/>
<gene>
    <name evidence="1" type="ORF">MCHLO_02459</name>
</gene>
<dbReference type="Proteomes" id="UP000815677">
    <property type="component" value="Unassembled WGS sequence"/>
</dbReference>
<reference evidence="1" key="1">
    <citation type="submission" date="2014-09" db="EMBL/GenBank/DDBJ databases">
        <title>Genome sequence of the luminous mushroom Mycena chlorophos for searching fungal bioluminescence genes.</title>
        <authorList>
            <person name="Tanaka Y."/>
            <person name="Kasuga D."/>
            <person name="Oba Y."/>
            <person name="Hase S."/>
            <person name="Sato K."/>
            <person name="Oba Y."/>
            <person name="Sakakibara Y."/>
        </authorList>
    </citation>
    <scope>NUCLEOTIDE SEQUENCE</scope>
</reference>
<name>A0ABQ0L104_MYCCL</name>
<organism evidence="1 2">
    <name type="scientific">Mycena chlorophos</name>
    <name type="common">Agaric fungus</name>
    <name type="synonym">Agaricus chlorophos</name>
    <dbReference type="NCBI Taxonomy" id="658473"/>
    <lineage>
        <taxon>Eukaryota</taxon>
        <taxon>Fungi</taxon>
        <taxon>Dikarya</taxon>
        <taxon>Basidiomycota</taxon>
        <taxon>Agaricomycotina</taxon>
        <taxon>Agaricomycetes</taxon>
        <taxon>Agaricomycetidae</taxon>
        <taxon>Agaricales</taxon>
        <taxon>Marasmiineae</taxon>
        <taxon>Mycenaceae</taxon>
        <taxon>Mycena</taxon>
    </lineage>
</organism>
<sequence length="774" mass="85010">MPPNSSSAKNLKEQDLRGGACSAFTALNVGVDVRPSRSSLFLSPTMEVARVASHPHPDLTTRQLAVRLRQPLTIATPGRVLHSAYTRVGNAAEKQANKLAHLFGLGPLALYDNIEKFMGAGSEWETKLDEINKEAPEKLKRYCNRLLEYAFPTQAAATQIDCFKCLVSLTTCYAGFRSIFLDCPRLKRTKLEHDALLGSWNRNDAFGTLQDFTSDLGFAVDCLTETTISTIVENALTEGPLWKLDPNQIGLSVIEQLIISSGCEGSSKYSSRIATRYLGGVLASLSFWLQDGPMFDTTVAKLLVAVRALLKDLGVDSDSTLANPETEASLLDSLDVEGIDLLCEAIVAGVQWRVSHQVAPASKATRSGHRGNWLEGFFDLVVQLQHPSAEALLPLAWERTTSGDLSEAEFMLFAFKEIEVLDSWSPQSSSSALPESSLPSFDINNIMSSLSESLRGRRGTTSASDTLLDVTLDQSSTPDTIETKIDLLVEDMSTVIDALDEVAKIHPFIGGIVKGYYALKPLLMPSKVVVLTFKSVWALEQKKRVNSKKVSALYVEMKEMMSELTQLKNLKDVETFAPDGTSIKGRMEAIIRLANSNMKDCANACDVYAKQGLLVRVIKGSAWEDQLARFSGEFTKRRAEFEFAMAIHTALGIESFSRSLEETSTEINTKIEMMSKFFAQMTTAEKEEEIRISGQRGVVAGSENEDTLSKAGVKSLADLAVDLRTDPDAAIEANRELFSRKFAVQHQQLVDELEHMVAMQGQQVIAALNLESSE</sequence>
<protein>
    <submittedName>
        <fullName evidence="1">Uncharacterized protein</fullName>
    </submittedName>
</protein>
<dbReference type="EMBL" id="DF840275">
    <property type="protein sequence ID" value="GAT44855.1"/>
    <property type="molecule type" value="Genomic_DNA"/>
</dbReference>
<keyword evidence="2" id="KW-1185">Reference proteome</keyword>
<evidence type="ECO:0000313" key="2">
    <source>
        <dbReference type="Proteomes" id="UP000815677"/>
    </source>
</evidence>